<dbReference type="InterPro" id="IPR011060">
    <property type="entry name" value="RibuloseP-bd_barrel"/>
</dbReference>
<feature type="binding site" evidence="11 15">
    <location>
        <begin position="149"/>
        <end position="152"/>
    </location>
    <ligand>
        <name>substrate</name>
    </ligand>
</feature>
<evidence type="ECO:0000256" key="8">
    <source>
        <dbReference type="ARBA" id="ARBA00022567"/>
    </source>
</evidence>
<comment type="cofactor">
    <cofactor evidence="4">
        <name>Zn(2+)</name>
        <dbReference type="ChEBI" id="CHEBI:29105"/>
    </cofactor>
</comment>
<dbReference type="NCBIfam" id="NF004076">
    <property type="entry name" value="PRK05581.1-4"/>
    <property type="match status" value="1"/>
</dbReference>
<feature type="binding site" evidence="11 14">
    <location>
        <position position="42"/>
    </location>
    <ligand>
        <name>a divalent metal cation</name>
        <dbReference type="ChEBI" id="CHEBI:60240"/>
    </ligand>
</feature>
<dbReference type="NCBIfam" id="TIGR01163">
    <property type="entry name" value="rpe"/>
    <property type="match status" value="1"/>
</dbReference>
<dbReference type="EC" id="5.1.3.1" evidence="7 11"/>
<feature type="binding site" evidence="15">
    <location>
        <position position="188"/>
    </location>
    <ligand>
        <name>substrate</name>
    </ligand>
</feature>
<dbReference type="GO" id="GO:0006098">
    <property type="term" value="P:pentose-phosphate shunt"/>
    <property type="evidence" value="ECO:0007669"/>
    <property type="project" value="UniProtKB-UniRule"/>
</dbReference>
<evidence type="ECO:0000256" key="3">
    <source>
        <dbReference type="ARBA" id="ARBA00001941"/>
    </source>
</evidence>
<dbReference type="KEGG" id="kga:ST1E_0277"/>
<comment type="similarity">
    <text evidence="6 11 12">Belongs to the ribulose-phosphate 3-epimerase family.</text>
</comment>
<dbReference type="Proteomes" id="UP000011658">
    <property type="component" value="Chromosome"/>
</dbReference>
<protein>
    <recommendedName>
        <fullName evidence="7 11">Ribulose-phosphate 3-epimerase</fullName>
        <ecNumber evidence="7 11">5.1.3.1</ecNumber>
    </recommendedName>
</protein>
<dbReference type="InterPro" id="IPR026019">
    <property type="entry name" value="Ribul_P_3_epim"/>
</dbReference>
<evidence type="ECO:0000256" key="12">
    <source>
        <dbReference type="PIRNR" id="PIRNR001461"/>
    </source>
</evidence>
<comment type="pathway">
    <text evidence="11">Carbohydrate degradation.</text>
</comment>
<name>M1M0D1_9PROT</name>
<keyword evidence="14" id="KW-0170">Cobalt</keyword>
<dbReference type="GO" id="GO:0004750">
    <property type="term" value="F:D-ribulose-phosphate 3-epimerase activity"/>
    <property type="evidence" value="ECO:0007669"/>
    <property type="project" value="UniProtKB-UniRule"/>
</dbReference>
<comment type="catalytic activity">
    <reaction evidence="1 11 12">
        <text>D-ribulose 5-phosphate = D-xylulose 5-phosphate</text>
        <dbReference type="Rhea" id="RHEA:13677"/>
        <dbReference type="ChEBI" id="CHEBI:57737"/>
        <dbReference type="ChEBI" id="CHEBI:58121"/>
        <dbReference type="EC" id="5.1.3.1"/>
    </reaction>
</comment>
<dbReference type="Pfam" id="PF00834">
    <property type="entry name" value="Ribul_P_3_epim"/>
    <property type="match status" value="1"/>
</dbReference>
<dbReference type="HOGENOM" id="CLU_054856_2_1_4"/>
<evidence type="ECO:0000256" key="6">
    <source>
        <dbReference type="ARBA" id="ARBA00009541"/>
    </source>
</evidence>
<feature type="binding site" evidence="11 14">
    <location>
        <position position="73"/>
    </location>
    <ligand>
        <name>a divalent metal cation</name>
        <dbReference type="ChEBI" id="CHEBI:60240"/>
    </ligand>
</feature>
<evidence type="ECO:0000256" key="5">
    <source>
        <dbReference type="ARBA" id="ARBA00001954"/>
    </source>
</evidence>
<dbReference type="PATRIC" id="fig|1208921.3.peg.43"/>
<evidence type="ECO:0000256" key="13">
    <source>
        <dbReference type="PIRSR" id="PIRSR001461-1"/>
    </source>
</evidence>
<dbReference type="Gene3D" id="3.20.20.70">
    <property type="entry name" value="Aldolase class I"/>
    <property type="match status" value="1"/>
</dbReference>
<evidence type="ECO:0000256" key="1">
    <source>
        <dbReference type="ARBA" id="ARBA00001782"/>
    </source>
</evidence>
<feature type="active site" description="Proton donor" evidence="11 13">
    <location>
        <position position="186"/>
    </location>
</feature>
<dbReference type="eggNOG" id="COG0036">
    <property type="taxonomic scope" value="Bacteria"/>
</dbReference>
<comment type="function">
    <text evidence="11">Catalyzes the reversible epimerization of D-ribulose 5-phosphate to D-xylulose 5-phosphate.</text>
</comment>
<comment type="cofactor">
    <cofactor evidence="3">
        <name>Co(2+)</name>
        <dbReference type="ChEBI" id="CHEBI:48828"/>
    </cofactor>
</comment>
<evidence type="ECO:0000256" key="10">
    <source>
        <dbReference type="ARBA" id="ARBA00023235"/>
    </source>
</evidence>
<feature type="binding site" evidence="11 14">
    <location>
        <position position="40"/>
    </location>
    <ligand>
        <name>a divalent metal cation</name>
        <dbReference type="ChEBI" id="CHEBI:60240"/>
    </ligand>
</feature>
<evidence type="ECO:0000313" key="16">
    <source>
        <dbReference type="EMBL" id="AGF48769.1"/>
    </source>
</evidence>
<evidence type="ECO:0000256" key="15">
    <source>
        <dbReference type="PIRSR" id="PIRSR001461-3"/>
    </source>
</evidence>
<comment type="cofactor">
    <cofactor evidence="5">
        <name>Fe(2+)</name>
        <dbReference type="ChEBI" id="CHEBI:29033"/>
    </cofactor>
</comment>
<feature type="binding site" evidence="11 15">
    <location>
        <position position="73"/>
    </location>
    <ligand>
        <name>substrate</name>
    </ligand>
</feature>
<keyword evidence="17" id="KW-1185">Reference proteome</keyword>
<evidence type="ECO:0000256" key="11">
    <source>
        <dbReference type="HAMAP-Rule" id="MF_02227"/>
    </source>
</evidence>
<feature type="binding site" evidence="11 14">
    <location>
        <position position="186"/>
    </location>
    <ligand>
        <name>a divalent metal cation</name>
        <dbReference type="ChEBI" id="CHEBI:60240"/>
    </ligand>
</feature>
<comment type="cofactor">
    <cofactor evidence="11 14">
        <name>a divalent metal cation</name>
        <dbReference type="ChEBI" id="CHEBI:60240"/>
    </cofactor>
    <text evidence="11 14">Binds 1 divalent metal cation per subunit.</text>
</comment>
<keyword evidence="10 11" id="KW-0413">Isomerase</keyword>
<dbReference type="GO" id="GO:0005737">
    <property type="term" value="C:cytoplasm"/>
    <property type="evidence" value="ECO:0007669"/>
    <property type="project" value="UniProtKB-ARBA"/>
</dbReference>
<dbReference type="AlphaFoldDB" id="M1M0D1"/>
<keyword evidence="11 12" id="KW-0119">Carbohydrate metabolism</keyword>
<accession>M1M0D1</accession>
<evidence type="ECO:0000256" key="9">
    <source>
        <dbReference type="ARBA" id="ARBA00022723"/>
    </source>
</evidence>
<dbReference type="InterPro" id="IPR013785">
    <property type="entry name" value="Aldolase_TIM"/>
</dbReference>
<dbReference type="GO" id="GO:0019253">
    <property type="term" value="P:reductive pentose-phosphate cycle"/>
    <property type="evidence" value="ECO:0007669"/>
    <property type="project" value="UniProtKB-KW"/>
</dbReference>
<dbReference type="SUPFAM" id="SSF51366">
    <property type="entry name" value="Ribulose-phoshate binding barrel"/>
    <property type="match status" value="1"/>
</dbReference>
<proteinExistence type="inferred from homology"/>
<dbReference type="PROSITE" id="PS01086">
    <property type="entry name" value="RIBUL_P_3_EPIMER_2"/>
    <property type="match status" value="1"/>
</dbReference>
<keyword evidence="8" id="KW-0113">Calvin cycle</keyword>
<dbReference type="GO" id="GO:0019323">
    <property type="term" value="P:pentose catabolic process"/>
    <property type="evidence" value="ECO:0007669"/>
    <property type="project" value="UniProtKB-UniRule"/>
</dbReference>
<keyword evidence="14" id="KW-0464">Manganese</keyword>
<organism evidence="16 17">
    <name type="scientific">Candidatus Kinetoplastidibacterium galati TCC219</name>
    <dbReference type="NCBI Taxonomy" id="1208921"/>
    <lineage>
        <taxon>Bacteria</taxon>
        <taxon>Pseudomonadati</taxon>
        <taxon>Pseudomonadota</taxon>
        <taxon>Betaproteobacteria</taxon>
        <taxon>Candidatus Kinetoplastidibacterium</taxon>
    </lineage>
</organism>
<dbReference type="HAMAP" id="MF_02227">
    <property type="entry name" value="RPE"/>
    <property type="match status" value="1"/>
</dbReference>
<evidence type="ECO:0000313" key="17">
    <source>
        <dbReference type="Proteomes" id="UP000011658"/>
    </source>
</evidence>
<dbReference type="EMBL" id="CP003806">
    <property type="protein sequence ID" value="AGF48769.1"/>
    <property type="molecule type" value="Genomic_DNA"/>
</dbReference>
<dbReference type="PANTHER" id="PTHR11749">
    <property type="entry name" value="RIBULOSE-5-PHOSPHATE-3-EPIMERASE"/>
    <property type="match status" value="1"/>
</dbReference>
<dbReference type="CDD" id="cd00429">
    <property type="entry name" value="RPE"/>
    <property type="match status" value="1"/>
</dbReference>
<keyword evidence="9 11" id="KW-0479">Metal-binding</keyword>
<dbReference type="GO" id="GO:0046872">
    <property type="term" value="F:metal ion binding"/>
    <property type="evidence" value="ECO:0007669"/>
    <property type="project" value="UniProtKB-UniRule"/>
</dbReference>
<evidence type="ECO:0000256" key="14">
    <source>
        <dbReference type="PIRSR" id="PIRSR001461-2"/>
    </source>
</evidence>
<dbReference type="FunFam" id="3.20.20.70:FF:000004">
    <property type="entry name" value="Ribulose-phosphate 3-epimerase"/>
    <property type="match status" value="1"/>
</dbReference>
<dbReference type="PROSITE" id="PS01085">
    <property type="entry name" value="RIBUL_P_3_EPIMER_1"/>
    <property type="match status" value="1"/>
</dbReference>
<reference evidence="16 17" key="1">
    <citation type="journal article" date="2013" name="Genome Biol. Evol.">
        <title>Genome evolution and phylogenomic analysis of candidatus kinetoplastibacterium, the betaproteobacterial endosymbionts of strigomonas and angomonas.</title>
        <authorList>
            <person name="Alves J.M."/>
            <person name="Serrano M.G."/>
            <person name="Maia da Silva F."/>
            <person name="Voegtly L.J."/>
            <person name="Matveyev A.V."/>
            <person name="Teixeira M.M."/>
            <person name="Camargo E.P."/>
            <person name="Buck G.A."/>
        </authorList>
    </citation>
    <scope>NUCLEOTIDE SEQUENCE [LARGE SCALE GENOMIC DNA]</scope>
    <source>
        <strain evidence="16 17">TCC219</strain>
    </source>
</reference>
<dbReference type="PIRSF" id="PIRSF001461">
    <property type="entry name" value="RPE"/>
    <property type="match status" value="1"/>
</dbReference>
<feature type="binding site" evidence="11 15">
    <location>
        <position position="15"/>
    </location>
    <ligand>
        <name>substrate</name>
    </ligand>
</feature>
<feature type="binding site" evidence="11 15">
    <location>
        <begin position="208"/>
        <end position="209"/>
    </location>
    <ligand>
        <name>substrate</name>
    </ligand>
</feature>
<evidence type="ECO:0000256" key="4">
    <source>
        <dbReference type="ARBA" id="ARBA00001947"/>
    </source>
</evidence>
<comment type="cofactor">
    <cofactor evidence="2">
        <name>Mn(2+)</name>
        <dbReference type="ChEBI" id="CHEBI:29035"/>
    </cofactor>
</comment>
<dbReference type="STRING" id="1208921.ST1E_0277"/>
<feature type="binding site" evidence="11">
    <location>
        <begin position="186"/>
        <end position="188"/>
    </location>
    <ligand>
        <name>substrate</name>
    </ligand>
</feature>
<dbReference type="InterPro" id="IPR000056">
    <property type="entry name" value="Ribul_P_3_epim-like"/>
</dbReference>
<keyword evidence="14" id="KW-0862">Zinc</keyword>
<evidence type="ECO:0000256" key="7">
    <source>
        <dbReference type="ARBA" id="ARBA00013188"/>
    </source>
</evidence>
<evidence type="ECO:0000256" key="2">
    <source>
        <dbReference type="ARBA" id="ARBA00001936"/>
    </source>
</evidence>
<gene>
    <name evidence="11" type="primary">rpe</name>
    <name evidence="16" type="ORF">ST1E_0277</name>
</gene>
<feature type="active site" description="Proton acceptor" evidence="11 13">
    <location>
        <position position="42"/>
    </location>
</feature>
<sequence>MFMNTKKTPIIIAPSILSANFAYLGIEIEKVITSGADWIHIDVMDNQYVPNLTIGPMICQSIRPITKAPLDVHLMVESPDTIIPKFAKSGANIITVHPETTKHLDRTLSIIRDHGCKSGLAFNPSTPLNYLDYIMDKVDLILIMSVNPGFGGQKFIPSAILKLQEASSKIKHWEEINDSSILLQVDGGINANNIREVYAAGANVFVAGSAIFNSKDYAATIDLMRSNALLKIYD</sequence>